<evidence type="ECO:0000313" key="1">
    <source>
        <dbReference type="EMBL" id="KAK4881596.1"/>
    </source>
</evidence>
<proteinExistence type="predicted"/>
<name>A0AAN7SAB1_9COLE</name>
<dbReference type="Proteomes" id="UP001353858">
    <property type="component" value="Unassembled WGS sequence"/>
</dbReference>
<comment type="caution">
    <text evidence="1">The sequence shown here is derived from an EMBL/GenBank/DDBJ whole genome shotgun (WGS) entry which is preliminary data.</text>
</comment>
<sequence length="177" mass="20222">MEEGATATMEEVIAATVKALHENGSYEKTLKCSNNEISALLPTFSGDATEDIENWLNRVEAVQITYGVDERIMQLIMVTKLTKAALNWYHSKVEYITMPFKELKQELCNMFASRPSRIELVRRYLATEKSYEDLKFSTGIPPQALGSIIPETCADIYTVFAKDYLKVIKYETVRYKL</sequence>
<dbReference type="EMBL" id="JARPUR010000002">
    <property type="protein sequence ID" value="KAK4881596.1"/>
    <property type="molecule type" value="Genomic_DNA"/>
</dbReference>
<gene>
    <name evidence="1" type="ORF">RN001_004915</name>
</gene>
<dbReference type="AlphaFoldDB" id="A0AAN7SAB1"/>
<keyword evidence="2" id="KW-1185">Reference proteome</keyword>
<reference evidence="2" key="1">
    <citation type="submission" date="2023-01" db="EMBL/GenBank/DDBJ databases">
        <title>Key to firefly adult light organ development and bioluminescence: homeobox transcription factors regulate luciferase expression and transportation to peroxisome.</title>
        <authorList>
            <person name="Fu X."/>
        </authorList>
    </citation>
    <scope>NUCLEOTIDE SEQUENCE [LARGE SCALE GENOMIC DNA]</scope>
</reference>
<organism evidence="1 2">
    <name type="scientific">Aquatica leii</name>
    <dbReference type="NCBI Taxonomy" id="1421715"/>
    <lineage>
        <taxon>Eukaryota</taxon>
        <taxon>Metazoa</taxon>
        <taxon>Ecdysozoa</taxon>
        <taxon>Arthropoda</taxon>
        <taxon>Hexapoda</taxon>
        <taxon>Insecta</taxon>
        <taxon>Pterygota</taxon>
        <taxon>Neoptera</taxon>
        <taxon>Endopterygota</taxon>
        <taxon>Coleoptera</taxon>
        <taxon>Polyphaga</taxon>
        <taxon>Elateriformia</taxon>
        <taxon>Elateroidea</taxon>
        <taxon>Lampyridae</taxon>
        <taxon>Luciolinae</taxon>
        <taxon>Aquatica</taxon>
    </lineage>
</organism>
<evidence type="ECO:0008006" key="3">
    <source>
        <dbReference type="Google" id="ProtNLM"/>
    </source>
</evidence>
<accession>A0AAN7SAB1</accession>
<protein>
    <recommendedName>
        <fullName evidence="3">Retrotransposon gag domain-containing protein</fullName>
    </recommendedName>
</protein>
<evidence type="ECO:0000313" key="2">
    <source>
        <dbReference type="Proteomes" id="UP001353858"/>
    </source>
</evidence>